<dbReference type="Proteomes" id="UP001165121">
    <property type="component" value="Unassembled WGS sequence"/>
</dbReference>
<proteinExistence type="predicted"/>
<sequence length="186" mass="21051">MWFSLEVDGRETKPCHDAEKDEDYNPHEELDGGVDDDDEDPDEASDDGVRSVPPSVVILRSVHFQDAQGQVADQDEVKGEFSGKSKSGSVWSKKPMTKFGVRALEDWVDFMEENVEALWHATHWIVLDRDSTSKFIRKPSVRRLKLYETVWKKVIAREKQLMKIAPASVSNEPGLWKFPSASATGC</sequence>
<dbReference type="EMBL" id="BSXT01000283">
    <property type="protein sequence ID" value="GMF23351.1"/>
    <property type="molecule type" value="Genomic_DNA"/>
</dbReference>
<feature type="region of interest" description="Disordered" evidence="1">
    <location>
        <begin position="1"/>
        <end position="53"/>
    </location>
</feature>
<name>A0A9W6TVP4_9STRA</name>
<keyword evidence="3" id="KW-1185">Reference proteome</keyword>
<protein>
    <submittedName>
        <fullName evidence="2">Unnamed protein product</fullName>
    </submittedName>
</protein>
<organism evidence="2 3">
    <name type="scientific">Phytophthora fragariaefolia</name>
    <dbReference type="NCBI Taxonomy" id="1490495"/>
    <lineage>
        <taxon>Eukaryota</taxon>
        <taxon>Sar</taxon>
        <taxon>Stramenopiles</taxon>
        <taxon>Oomycota</taxon>
        <taxon>Peronosporomycetes</taxon>
        <taxon>Peronosporales</taxon>
        <taxon>Peronosporaceae</taxon>
        <taxon>Phytophthora</taxon>
    </lineage>
</organism>
<feature type="compositionally biased region" description="Acidic residues" evidence="1">
    <location>
        <begin position="31"/>
        <end position="46"/>
    </location>
</feature>
<dbReference type="AlphaFoldDB" id="A0A9W6TVP4"/>
<evidence type="ECO:0000256" key="1">
    <source>
        <dbReference type="SAM" id="MobiDB-lite"/>
    </source>
</evidence>
<reference evidence="2" key="1">
    <citation type="submission" date="2023-04" db="EMBL/GenBank/DDBJ databases">
        <title>Phytophthora fragariaefolia NBRC 109709.</title>
        <authorList>
            <person name="Ichikawa N."/>
            <person name="Sato H."/>
            <person name="Tonouchi N."/>
        </authorList>
    </citation>
    <scope>NUCLEOTIDE SEQUENCE</scope>
    <source>
        <strain evidence="2">NBRC 109709</strain>
    </source>
</reference>
<gene>
    <name evidence="2" type="ORF">Pfra01_000367700</name>
</gene>
<evidence type="ECO:0000313" key="2">
    <source>
        <dbReference type="EMBL" id="GMF23351.1"/>
    </source>
</evidence>
<accession>A0A9W6TVP4</accession>
<comment type="caution">
    <text evidence="2">The sequence shown here is derived from an EMBL/GenBank/DDBJ whole genome shotgun (WGS) entry which is preliminary data.</text>
</comment>
<evidence type="ECO:0000313" key="3">
    <source>
        <dbReference type="Proteomes" id="UP001165121"/>
    </source>
</evidence>
<feature type="compositionally biased region" description="Basic and acidic residues" evidence="1">
    <location>
        <begin position="7"/>
        <end position="30"/>
    </location>
</feature>